<dbReference type="Gramene" id="OMERI10G09220.1">
    <property type="protein sequence ID" value="OMERI10G09220.1"/>
    <property type="gene ID" value="OMERI10G09220"/>
</dbReference>
<feature type="compositionally biased region" description="Polar residues" evidence="1">
    <location>
        <begin position="45"/>
        <end position="64"/>
    </location>
</feature>
<sequence length="135" mass="14565">MAKGQNRRGGKETSHLRDDDDVVGEARPTVVRGAVPRGARARLHQPNQNQQSNISTPRRSSQIWTPPGGTTERERSGDGLTVMAGAAAAGLAAGSRSPNMLETDDGFPLCGETMEAPARRDFRRRNGEMPSTRLD</sequence>
<reference evidence="2" key="1">
    <citation type="submission" date="2015-04" db="UniProtKB">
        <authorList>
            <consortium name="EnsemblPlants"/>
        </authorList>
    </citation>
    <scope>IDENTIFICATION</scope>
</reference>
<accession>A0A0E0EYM3</accession>
<dbReference type="AlphaFoldDB" id="A0A0E0EYM3"/>
<proteinExistence type="predicted"/>
<feature type="compositionally biased region" description="Basic and acidic residues" evidence="1">
    <location>
        <begin position="9"/>
        <end position="18"/>
    </location>
</feature>
<reference evidence="2" key="2">
    <citation type="submission" date="2018-05" db="EMBL/GenBank/DDBJ databases">
        <title>OmerRS3 (Oryza meridionalis Reference Sequence Version 3).</title>
        <authorList>
            <person name="Zhang J."/>
            <person name="Kudrna D."/>
            <person name="Lee S."/>
            <person name="Talag J."/>
            <person name="Welchert J."/>
            <person name="Wing R.A."/>
        </authorList>
    </citation>
    <scope>NUCLEOTIDE SEQUENCE [LARGE SCALE GENOMIC DNA]</scope>
    <source>
        <strain evidence="2">cv. OR44</strain>
    </source>
</reference>
<feature type="compositionally biased region" description="Basic and acidic residues" evidence="1">
    <location>
        <begin position="117"/>
        <end position="127"/>
    </location>
</feature>
<evidence type="ECO:0000313" key="2">
    <source>
        <dbReference type="EnsemblPlants" id="OMERI10G09220.1"/>
    </source>
</evidence>
<feature type="region of interest" description="Disordered" evidence="1">
    <location>
        <begin position="90"/>
        <end position="135"/>
    </location>
</feature>
<dbReference type="EnsemblPlants" id="OMERI10G09220.1">
    <property type="protein sequence ID" value="OMERI10G09220.1"/>
    <property type="gene ID" value="OMERI10G09220"/>
</dbReference>
<feature type="region of interest" description="Disordered" evidence="1">
    <location>
        <begin position="1"/>
        <end position="77"/>
    </location>
</feature>
<organism evidence="2">
    <name type="scientific">Oryza meridionalis</name>
    <dbReference type="NCBI Taxonomy" id="40149"/>
    <lineage>
        <taxon>Eukaryota</taxon>
        <taxon>Viridiplantae</taxon>
        <taxon>Streptophyta</taxon>
        <taxon>Embryophyta</taxon>
        <taxon>Tracheophyta</taxon>
        <taxon>Spermatophyta</taxon>
        <taxon>Magnoliopsida</taxon>
        <taxon>Liliopsida</taxon>
        <taxon>Poales</taxon>
        <taxon>Poaceae</taxon>
        <taxon>BOP clade</taxon>
        <taxon>Oryzoideae</taxon>
        <taxon>Oryzeae</taxon>
        <taxon>Oryzinae</taxon>
        <taxon>Oryza</taxon>
    </lineage>
</organism>
<name>A0A0E0EYM3_9ORYZ</name>
<evidence type="ECO:0000313" key="3">
    <source>
        <dbReference type="Proteomes" id="UP000008021"/>
    </source>
</evidence>
<dbReference type="Proteomes" id="UP000008021">
    <property type="component" value="Chromosome 10"/>
</dbReference>
<keyword evidence="3" id="KW-1185">Reference proteome</keyword>
<protein>
    <submittedName>
        <fullName evidence="2">Uncharacterized protein</fullName>
    </submittedName>
</protein>
<evidence type="ECO:0000256" key="1">
    <source>
        <dbReference type="SAM" id="MobiDB-lite"/>
    </source>
</evidence>
<dbReference type="HOGENOM" id="CLU_1889045_0_0_1"/>